<comment type="caution">
    <text evidence="2">The sequence shown here is derived from an EMBL/GenBank/DDBJ whole genome shotgun (WGS) entry which is preliminary data.</text>
</comment>
<name>R4FAB7_9BACL</name>
<dbReference type="AlphaFoldDB" id="R4FAB7"/>
<dbReference type="Proteomes" id="UP000013057">
    <property type="component" value="Unassembled WGS sequence"/>
</dbReference>
<protein>
    <submittedName>
        <fullName evidence="2">Uncharacterized protein</fullName>
    </submittedName>
</protein>
<feature type="region of interest" description="Disordered" evidence="1">
    <location>
        <begin position="1"/>
        <end position="40"/>
    </location>
</feature>
<feature type="compositionally biased region" description="Basic and acidic residues" evidence="1">
    <location>
        <begin position="22"/>
        <end position="40"/>
    </location>
</feature>
<gene>
    <name evidence="2" type="ORF">KN10_0857</name>
</gene>
<dbReference type="EMBL" id="BARH01000005">
    <property type="protein sequence ID" value="GAC90421.1"/>
    <property type="molecule type" value="Genomic_DNA"/>
</dbReference>
<evidence type="ECO:0000313" key="3">
    <source>
        <dbReference type="Proteomes" id="UP000013057"/>
    </source>
</evidence>
<proteinExistence type="predicted"/>
<accession>R4FAB7</accession>
<reference evidence="3" key="1">
    <citation type="journal article" date="2013" name="Genome">
        <title>Draft Genome Sequence of a Thermophilic Member of the Bacillaceae, Anoxybacillus flavithermus Strain Kn10, Isolated from the Kan-nawa Hot Spring in Japan.</title>
        <authorList>
            <person name="Matsutani M."/>
            <person name="Shirakihara Y."/>
            <person name="Imada K."/>
            <person name="Yakushi T."/>
            <person name="Matsushita K."/>
        </authorList>
    </citation>
    <scope>NUCLEOTIDE SEQUENCE [LARGE SCALE GENOMIC DNA]</scope>
    <source>
        <strain evidence="3">NBRC 109594</strain>
    </source>
</reference>
<sequence>MTKEASVKMGRGVHFHHKKKGHESEKPKHGESAPSKQREVVDYAIDTVGNGEHRPVTIERVKE</sequence>
<evidence type="ECO:0000256" key="1">
    <source>
        <dbReference type="SAM" id="MobiDB-lite"/>
    </source>
</evidence>
<organism evidence="2 3">
    <name type="scientific">Anoxybacillus flavithermus NBRC 109594</name>
    <dbReference type="NCBI Taxonomy" id="1315967"/>
    <lineage>
        <taxon>Bacteria</taxon>
        <taxon>Bacillati</taxon>
        <taxon>Bacillota</taxon>
        <taxon>Bacilli</taxon>
        <taxon>Bacillales</taxon>
        <taxon>Anoxybacillaceae</taxon>
        <taxon>Anoxybacillus</taxon>
    </lineage>
</organism>
<feature type="compositionally biased region" description="Basic residues" evidence="1">
    <location>
        <begin position="11"/>
        <end position="21"/>
    </location>
</feature>
<evidence type="ECO:0000313" key="2">
    <source>
        <dbReference type="EMBL" id="GAC90421.1"/>
    </source>
</evidence>